<accession>A0A9X1D9B9</accession>
<dbReference type="InterPro" id="IPR003661">
    <property type="entry name" value="HisK_dim/P_dom"/>
</dbReference>
<dbReference type="PANTHER" id="PTHR43065">
    <property type="entry name" value="SENSOR HISTIDINE KINASE"/>
    <property type="match status" value="1"/>
</dbReference>
<dbReference type="Gene3D" id="1.10.287.130">
    <property type="match status" value="1"/>
</dbReference>
<dbReference type="SMART" id="SM00388">
    <property type="entry name" value="HisKA"/>
    <property type="match status" value="1"/>
</dbReference>
<evidence type="ECO:0000256" key="10">
    <source>
        <dbReference type="ARBA" id="ARBA00022840"/>
    </source>
</evidence>
<dbReference type="InterPro" id="IPR004358">
    <property type="entry name" value="Sig_transdc_His_kin-like_C"/>
</dbReference>
<dbReference type="AlphaFoldDB" id="A0A9X1D9B9"/>
<keyword evidence="4" id="KW-1003">Cell membrane</keyword>
<name>A0A9X1D9B9_9SPHN</name>
<keyword evidence="10" id="KW-0067">ATP-binding</keyword>
<comment type="caution">
    <text evidence="17">The sequence shown here is derived from an EMBL/GenBank/DDBJ whole genome shotgun (WGS) entry which is preliminary data.</text>
</comment>
<dbReference type="InterPro" id="IPR036097">
    <property type="entry name" value="HisK_dim/P_sf"/>
</dbReference>
<evidence type="ECO:0000313" key="18">
    <source>
        <dbReference type="Proteomes" id="UP001138757"/>
    </source>
</evidence>
<dbReference type="GO" id="GO:0005524">
    <property type="term" value="F:ATP binding"/>
    <property type="evidence" value="ECO:0007669"/>
    <property type="project" value="UniProtKB-KW"/>
</dbReference>
<dbReference type="SUPFAM" id="SSF47384">
    <property type="entry name" value="Homodimeric domain of signal transducing histidine kinase"/>
    <property type="match status" value="1"/>
</dbReference>
<evidence type="ECO:0000256" key="2">
    <source>
        <dbReference type="ARBA" id="ARBA00004651"/>
    </source>
</evidence>
<keyword evidence="7 14" id="KW-0812">Transmembrane</keyword>
<dbReference type="Pfam" id="PF19312">
    <property type="entry name" value="NtrY_N"/>
    <property type="match status" value="1"/>
</dbReference>
<keyword evidence="18" id="KW-1185">Reference proteome</keyword>
<protein>
    <recommendedName>
        <fullName evidence="3">histidine kinase</fullName>
        <ecNumber evidence="3">2.7.13.3</ecNumber>
    </recommendedName>
</protein>
<evidence type="ECO:0000256" key="13">
    <source>
        <dbReference type="ARBA" id="ARBA00023136"/>
    </source>
</evidence>
<keyword evidence="8" id="KW-0547">Nucleotide-binding</keyword>
<evidence type="ECO:0000256" key="7">
    <source>
        <dbReference type="ARBA" id="ARBA00022692"/>
    </source>
</evidence>
<dbReference type="CDD" id="cd00082">
    <property type="entry name" value="HisKA"/>
    <property type="match status" value="1"/>
</dbReference>
<dbReference type="Pfam" id="PF00672">
    <property type="entry name" value="HAMP"/>
    <property type="match status" value="1"/>
</dbReference>
<dbReference type="Pfam" id="PF00512">
    <property type="entry name" value="HisKA"/>
    <property type="match status" value="1"/>
</dbReference>
<evidence type="ECO:0000256" key="1">
    <source>
        <dbReference type="ARBA" id="ARBA00000085"/>
    </source>
</evidence>
<sequence length="760" mass="82476">MDQRAAMHGGMDESPPTLFGSPRLGRLAEVLALLTLLATAGFTYWLISRPQQIDTLLSAAVVALLLVLNLLPAIILLVLIGQRIARRRAERSLVGGGGKLHVRLVALFSITASVPLLLVVIFASLLFQYGVQFWFSSDARGMLQNASDLARGYYQSNIKETGDETVTMAGDLRDYLSQSNISSPSFAEGYVYQVVTRKLNRSAIIEIGRDGVARTAATVDPERRTATDVLTPEIIKELRTGESVVVKAKPDQIEAFTLLYPGSNTFLYATRDSAVSAFSQMKRAQQVLAGYEEFAARSRQLQLRFNILLFLGTLALVGIAVWIALLVADRLVRPVGELVDAARRVTAGDLSTRVTDTHARDELGTLASAFNRMTQRLEAQTGALVSANGQLANRRALIEAVLSGVSAGVISVDQHGVIQLLNSSAAALLVKPGEQAAGQPLAEFSEELAALMAAGTGSDIIQIRAGGEIRTLAVRVVAEGGNRVLTFDDITEQLLDQRRAAWSDVARRIAHEIKNPLTPIQLAAERLQRRYAKEISSDPGTFKRLTETIVRQVGDLRRIVDEFTSFARMPKPVFREEAVIDIARHAMFLHEVAHPEIAFSFLSAEAEPMLVCDRRQIGQALTNIVKNAVEAIEQRHLAEIGEGQGDSLAGKTSPIGHIGMTIDREDGEIVLRLIDDGVGLPDQRDRIVEPYMTTRAKGTGLGLAIVKKIIEEHFSTISFGDAPSGGTIVTLRFDVARLARLAEEGEGQPGDSTKETLNGA</sequence>
<evidence type="ECO:0000256" key="8">
    <source>
        <dbReference type="ARBA" id="ARBA00022741"/>
    </source>
</evidence>
<feature type="transmembrane region" description="Helical" evidence="14">
    <location>
        <begin position="59"/>
        <end position="80"/>
    </location>
</feature>
<dbReference type="InterPro" id="IPR045671">
    <property type="entry name" value="NtrY-like_N"/>
</dbReference>
<dbReference type="InterPro" id="IPR017232">
    <property type="entry name" value="NtrY"/>
</dbReference>
<dbReference type="PROSITE" id="PS50109">
    <property type="entry name" value="HIS_KIN"/>
    <property type="match status" value="1"/>
</dbReference>
<comment type="catalytic activity">
    <reaction evidence="1">
        <text>ATP + protein L-histidine = ADP + protein N-phospho-L-histidine.</text>
        <dbReference type="EC" id="2.7.13.3"/>
    </reaction>
</comment>
<dbReference type="CDD" id="cd06225">
    <property type="entry name" value="HAMP"/>
    <property type="match status" value="1"/>
</dbReference>
<evidence type="ECO:0000259" key="15">
    <source>
        <dbReference type="PROSITE" id="PS50109"/>
    </source>
</evidence>
<dbReference type="SUPFAM" id="SSF158472">
    <property type="entry name" value="HAMP domain-like"/>
    <property type="match status" value="1"/>
</dbReference>
<dbReference type="EMBL" id="JAHGAW010000001">
    <property type="protein sequence ID" value="MBT2185583.1"/>
    <property type="molecule type" value="Genomic_DNA"/>
</dbReference>
<dbReference type="GO" id="GO:0000155">
    <property type="term" value="F:phosphorelay sensor kinase activity"/>
    <property type="evidence" value="ECO:0007669"/>
    <property type="project" value="InterPro"/>
</dbReference>
<dbReference type="SMART" id="SM00387">
    <property type="entry name" value="HATPase_c"/>
    <property type="match status" value="1"/>
</dbReference>
<dbReference type="Proteomes" id="UP001138757">
    <property type="component" value="Unassembled WGS sequence"/>
</dbReference>
<dbReference type="Gene3D" id="6.10.340.10">
    <property type="match status" value="1"/>
</dbReference>
<dbReference type="PANTHER" id="PTHR43065:SF10">
    <property type="entry name" value="PEROXIDE STRESS-ACTIVATED HISTIDINE KINASE MAK3"/>
    <property type="match status" value="1"/>
</dbReference>
<evidence type="ECO:0000256" key="9">
    <source>
        <dbReference type="ARBA" id="ARBA00022777"/>
    </source>
</evidence>
<dbReference type="InterPro" id="IPR036890">
    <property type="entry name" value="HATPase_C_sf"/>
</dbReference>
<evidence type="ECO:0000256" key="14">
    <source>
        <dbReference type="SAM" id="Phobius"/>
    </source>
</evidence>
<evidence type="ECO:0000313" key="17">
    <source>
        <dbReference type="EMBL" id="MBT2185583.1"/>
    </source>
</evidence>
<evidence type="ECO:0000256" key="12">
    <source>
        <dbReference type="ARBA" id="ARBA00023012"/>
    </source>
</evidence>
<reference evidence="17" key="1">
    <citation type="submission" date="2021-05" db="EMBL/GenBank/DDBJ databases">
        <title>Genome of Sphingobium sp. strain.</title>
        <authorList>
            <person name="Fan R."/>
        </authorList>
    </citation>
    <scope>NUCLEOTIDE SEQUENCE</scope>
    <source>
        <strain evidence="17">H33</strain>
    </source>
</reference>
<evidence type="ECO:0000256" key="5">
    <source>
        <dbReference type="ARBA" id="ARBA00022553"/>
    </source>
</evidence>
<comment type="subcellular location">
    <subcellularLocation>
        <location evidence="2">Cell membrane</location>
        <topology evidence="2">Multi-pass membrane protein</topology>
    </subcellularLocation>
</comment>
<keyword evidence="11 14" id="KW-1133">Transmembrane helix</keyword>
<gene>
    <name evidence="17" type="ORF">KK488_01325</name>
</gene>
<evidence type="ECO:0000259" key="16">
    <source>
        <dbReference type="PROSITE" id="PS50885"/>
    </source>
</evidence>
<dbReference type="EC" id="2.7.13.3" evidence="3"/>
<dbReference type="Gene3D" id="3.30.565.10">
    <property type="entry name" value="Histidine kinase-like ATPase, C-terminal domain"/>
    <property type="match status" value="1"/>
</dbReference>
<dbReference type="PIRSF" id="PIRSF037532">
    <property type="entry name" value="STHK_NtrY"/>
    <property type="match status" value="1"/>
</dbReference>
<keyword evidence="12" id="KW-0902">Two-component regulatory system</keyword>
<dbReference type="Gene3D" id="3.30.450.20">
    <property type="entry name" value="PAS domain"/>
    <property type="match status" value="1"/>
</dbReference>
<dbReference type="PRINTS" id="PR00344">
    <property type="entry name" value="BCTRLSENSOR"/>
</dbReference>
<evidence type="ECO:0000256" key="11">
    <source>
        <dbReference type="ARBA" id="ARBA00022989"/>
    </source>
</evidence>
<feature type="transmembrane region" description="Helical" evidence="14">
    <location>
        <begin position="307"/>
        <end position="328"/>
    </location>
</feature>
<dbReference type="InterPro" id="IPR003660">
    <property type="entry name" value="HAMP_dom"/>
</dbReference>
<proteinExistence type="predicted"/>
<evidence type="ECO:0000256" key="3">
    <source>
        <dbReference type="ARBA" id="ARBA00012438"/>
    </source>
</evidence>
<feature type="domain" description="HAMP" evidence="16">
    <location>
        <begin position="329"/>
        <end position="382"/>
    </location>
</feature>
<dbReference type="InterPro" id="IPR005467">
    <property type="entry name" value="His_kinase_dom"/>
</dbReference>
<dbReference type="InterPro" id="IPR003594">
    <property type="entry name" value="HATPase_dom"/>
</dbReference>
<feature type="transmembrane region" description="Helical" evidence="14">
    <location>
        <begin position="27"/>
        <end position="47"/>
    </location>
</feature>
<dbReference type="SMART" id="SM00304">
    <property type="entry name" value="HAMP"/>
    <property type="match status" value="1"/>
</dbReference>
<dbReference type="Pfam" id="PF02518">
    <property type="entry name" value="HATPase_c"/>
    <property type="match status" value="1"/>
</dbReference>
<feature type="transmembrane region" description="Helical" evidence="14">
    <location>
        <begin position="100"/>
        <end position="127"/>
    </location>
</feature>
<feature type="domain" description="Histidine kinase" evidence="15">
    <location>
        <begin position="508"/>
        <end position="737"/>
    </location>
</feature>
<evidence type="ECO:0000256" key="6">
    <source>
        <dbReference type="ARBA" id="ARBA00022679"/>
    </source>
</evidence>
<dbReference type="InterPro" id="IPR035965">
    <property type="entry name" value="PAS-like_dom_sf"/>
</dbReference>
<organism evidence="17 18">
    <name type="scientific">Sphingobium nicotianae</name>
    <dbReference type="NCBI Taxonomy" id="2782607"/>
    <lineage>
        <taxon>Bacteria</taxon>
        <taxon>Pseudomonadati</taxon>
        <taxon>Pseudomonadota</taxon>
        <taxon>Alphaproteobacteria</taxon>
        <taxon>Sphingomonadales</taxon>
        <taxon>Sphingomonadaceae</taxon>
        <taxon>Sphingobium</taxon>
    </lineage>
</organism>
<keyword evidence="9" id="KW-0418">Kinase</keyword>
<dbReference type="SUPFAM" id="SSF55874">
    <property type="entry name" value="ATPase domain of HSP90 chaperone/DNA topoisomerase II/histidine kinase"/>
    <property type="match status" value="1"/>
</dbReference>
<keyword evidence="6" id="KW-0808">Transferase</keyword>
<dbReference type="SUPFAM" id="SSF55785">
    <property type="entry name" value="PYP-like sensor domain (PAS domain)"/>
    <property type="match status" value="1"/>
</dbReference>
<dbReference type="PROSITE" id="PS50885">
    <property type="entry name" value="HAMP"/>
    <property type="match status" value="1"/>
</dbReference>
<keyword evidence="13 14" id="KW-0472">Membrane</keyword>
<evidence type="ECO:0000256" key="4">
    <source>
        <dbReference type="ARBA" id="ARBA00022475"/>
    </source>
</evidence>
<keyword evidence="5" id="KW-0597">Phosphoprotein</keyword>
<dbReference type="GO" id="GO:0005886">
    <property type="term" value="C:plasma membrane"/>
    <property type="evidence" value="ECO:0007669"/>
    <property type="project" value="UniProtKB-SubCell"/>
</dbReference>